<evidence type="ECO:0000256" key="1">
    <source>
        <dbReference type="SAM" id="MobiDB-lite"/>
    </source>
</evidence>
<name>A0A9W6R1V8_9PSEU</name>
<dbReference type="EMBL" id="BSTI01000005">
    <property type="protein sequence ID" value="GLY66057.1"/>
    <property type="molecule type" value="Genomic_DNA"/>
</dbReference>
<proteinExistence type="predicted"/>
<comment type="caution">
    <text evidence="2">The sequence shown here is derived from an EMBL/GenBank/DDBJ whole genome shotgun (WGS) entry which is preliminary data.</text>
</comment>
<protein>
    <submittedName>
        <fullName evidence="2">Uncharacterized protein</fullName>
    </submittedName>
</protein>
<keyword evidence="3" id="KW-1185">Reference proteome</keyword>
<evidence type="ECO:0000313" key="2">
    <source>
        <dbReference type="EMBL" id="GLY66057.1"/>
    </source>
</evidence>
<gene>
    <name evidence="2" type="ORF">Atai01_26760</name>
</gene>
<evidence type="ECO:0000313" key="3">
    <source>
        <dbReference type="Proteomes" id="UP001165136"/>
    </source>
</evidence>
<sequence length="62" mass="6837">MEVKKEKEKCPKPPKCKDGKKCPPLPKCGEQPGKDQGKKPGPAKSDLIGREEPEAVLNNKRI</sequence>
<dbReference type="Proteomes" id="UP001165136">
    <property type="component" value="Unassembled WGS sequence"/>
</dbReference>
<accession>A0A9W6R1V8</accession>
<reference evidence="2" key="1">
    <citation type="submission" date="2023-03" db="EMBL/GenBank/DDBJ databases">
        <title>Amycolatopsis taiwanensis NBRC 103393.</title>
        <authorList>
            <person name="Ichikawa N."/>
            <person name="Sato H."/>
            <person name="Tonouchi N."/>
        </authorList>
    </citation>
    <scope>NUCLEOTIDE SEQUENCE</scope>
    <source>
        <strain evidence="2">NBRC 103393</strain>
    </source>
</reference>
<organism evidence="2 3">
    <name type="scientific">Amycolatopsis taiwanensis</name>
    <dbReference type="NCBI Taxonomy" id="342230"/>
    <lineage>
        <taxon>Bacteria</taxon>
        <taxon>Bacillati</taxon>
        <taxon>Actinomycetota</taxon>
        <taxon>Actinomycetes</taxon>
        <taxon>Pseudonocardiales</taxon>
        <taxon>Pseudonocardiaceae</taxon>
        <taxon>Amycolatopsis</taxon>
    </lineage>
</organism>
<feature type="region of interest" description="Disordered" evidence="1">
    <location>
        <begin position="1"/>
        <end position="62"/>
    </location>
</feature>
<feature type="compositionally biased region" description="Basic and acidic residues" evidence="1">
    <location>
        <begin position="1"/>
        <end position="21"/>
    </location>
</feature>
<dbReference type="AlphaFoldDB" id="A0A9W6R1V8"/>